<keyword evidence="2" id="KW-1185">Reference proteome</keyword>
<evidence type="ECO:0000313" key="1">
    <source>
        <dbReference type="EMBL" id="KAI8421077.1"/>
    </source>
</evidence>
<dbReference type="EMBL" id="CM046113">
    <property type="protein sequence ID" value="KAI8421077.1"/>
    <property type="molecule type" value="Genomic_DNA"/>
</dbReference>
<comment type="caution">
    <text evidence="1">The sequence shown here is derived from an EMBL/GenBank/DDBJ whole genome shotgun (WGS) entry which is preliminary data.</text>
</comment>
<sequence>MVIPTATAGVCGGATNIGTGTAVLVLSSLTESRQIEMYITMPASMEIRMNECQQDGRATAKNIVYVGGRPVCLYEGYRFNHRYGPTDGEGRSVWKCVKQSRNCCRATIIITNGLAIKRYEHNH</sequence>
<dbReference type="Proteomes" id="UP001064048">
    <property type="component" value="Chromosome 13"/>
</dbReference>
<name>A0ACC0JAG9_CHOFU</name>
<reference evidence="1 2" key="1">
    <citation type="journal article" date="2022" name="Genome Biol. Evol.">
        <title>The Spruce Budworm Genome: Reconstructing the Evolutionary History of Antifreeze Proteins.</title>
        <authorList>
            <person name="Beliveau C."/>
            <person name="Gagne P."/>
            <person name="Picq S."/>
            <person name="Vernygora O."/>
            <person name="Keeling C.I."/>
            <person name="Pinkney K."/>
            <person name="Doucet D."/>
            <person name="Wen F."/>
            <person name="Johnston J.S."/>
            <person name="Maaroufi H."/>
            <person name="Boyle B."/>
            <person name="Laroche J."/>
            <person name="Dewar K."/>
            <person name="Juretic N."/>
            <person name="Blackburn G."/>
            <person name="Nisole A."/>
            <person name="Brunet B."/>
            <person name="Brandao M."/>
            <person name="Lumley L."/>
            <person name="Duan J."/>
            <person name="Quan G."/>
            <person name="Lucarotti C.J."/>
            <person name="Roe A.D."/>
            <person name="Sperling F.A.H."/>
            <person name="Levesque R.C."/>
            <person name="Cusson M."/>
        </authorList>
    </citation>
    <scope>NUCLEOTIDE SEQUENCE [LARGE SCALE GENOMIC DNA]</scope>
    <source>
        <strain evidence="1">Glfc:IPQL:Cfum</strain>
    </source>
</reference>
<evidence type="ECO:0000313" key="2">
    <source>
        <dbReference type="Proteomes" id="UP001064048"/>
    </source>
</evidence>
<gene>
    <name evidence="1" type="ORF">MSG28_008196</name>
</gene>
<protein>
    <submittedName>
        <fullName evidence="1">Uncharacterized protein</fullName>
    </submittedName>
</protein>
<organism evidence="1 2">
    <name type="scientific">Choristoneura fumiferana</name>
    <name type="common">Spruce budworm moth</name>
    <name type="synonym">Archips fumiferana</name>
    <dbReference type="NCBI Taxonomy" id="7141"/>
    <lineage>
        <taxon>Eukaryota</taxon>
        <taxon>Metazoa</taxon>
        <taxon>Ecdysozoa</taxon>
        <taxon>Arthropoda</taxon>
        <taxon>Hexapoda</taxon>
        <taxon>Insecta</taxon>
        <taxon>Pterygota</taxon>
        <taxon>Neoptera</taxon>
        <taxon>Endopterygota</taxon>
        <taxon>Lepidoptera</taxon>
        <taxon>Glossata</taxon>
        <taxon>Ditrysia</taxon>
        <taxon>Tortricoidea</taxon>
        <taxon>Tortricidae</taxon>
        <taxon>Tortricinae</taxon>
        <taxon>Choristoneura</taxon>
    </lineage>
</organism>
<proteinExistence type="predicted"/>
<accession>A0ACC0JAG9</accession>